<feature type="transmembrane region" description="Helical" evidence="1">
    <location>
        <begin position="179"/>
        <end position="197"/>
    </location>
</feature>
<name>A0A6A5TXM4_9PLEO</name>
<evidence type="ECO:0000313" key="2">
    <source>
        <dbReference type="EMBL" id="KAF1953707.1"/>
    </source>
</evidence>
<feature type="transmembrane region" description="Helical" evidence="1">
    <location>
        <begin position="113"/>
        <end position="131"/>
    </location>
</feature>
<dbReference type="EMBL" id="ML977002">
    <property type="protein sequence ID" value="KAF1953707.1"/>
    <property type="molecule type" value="Genomic_DNA"/>
</dbReference>
<reference evidence="2" key="1">
    <citation type="journal article" date="2020" name="Stud. Mycol.">
        <title>101 Dothideomycetes genomes: a test case for predicting lifestyles and emergence of pathogens.</title>
        <authorList>
            <person name="Haridas S."/>
            <person name="Albert R."/>
            <person name="Binder M."/>
            <person name="Bloem J."/>
            <person name="Labutti K."/>
            <person name="Salamov A."/>
            <person name="Andreopoulos B."/>
            <person name="Baker S."/>
            <person name="Barry K."/>
            <person name="Bills G."/>
            <person name="Bluhm B."/>
            <person name="Cannon C."/>
            <person name="Castanera R."/>
            <person name="Culley D."/>
            <person name="Daum C."/>
            <person name="Ezra D."/>
            <person name="Gonzalez J."/>
            <person name="Henrissat B."/>
            <person name="Kuo A."/>
            <person name="Liang C."/>
            <person name="Lipzen A."/>
            <person name="Lutzoni F."/>
            <person name="Magnuson J."/>
            <person name="Mondo S."/>
            <person name="Nolan M."/>
            <person name="Ohm R."/>
            <person name="Pangilinan J."/>
            <person name="Park H.-J."/>
            <person name="Ramirez L."/>
            <person name="Alfaro M."/>
            <person name="Sun H."/>
            <person name="Tritt A."/>
            <person name="Yoshinaga Y."/>
            <person name="Zwiers L.-H."/>
            <person name="Turgeon B."/>
            <person name="Goodwin S."/>
            <person name="Spatafora J."/>
            <person name="Crous P."/>
            <person name="Grigoriev I."/>
        </authorList>
    </citation>
    <scope>NUCLEOTIDE SEQUENCE</scope>
    <source>
        <strain evidence="2">CBS 675.92</strain>
    </source>
</reference>
<feature type="transmembrane region" description="Helical" evidence="1">
    <location>
        <begin position="203"/>
        <end position="221"/>
    </location>
</feature>
<keyword evidence="1" id="KW-0472">Membrane</keyword>
<evidence type="ECO:0000256" key="1">
    <source>
        <dbReference type="SAM" id="Phobius"/>
    </source>
</evidence>
<feature type="transmembrane region" description="Helical" evidence="1">
    <location>
        <begin position="137"/>
        <end position="158"/>
    </location>
</feature>
<organism evidence="2 3">
    <name type="scientific">Byssothecium circinans</name>
    <dbReference type="NCBI Taxonomy" id="147558"/>
    <lineage>
        <taxon>Eukaryota</taxon>
        <taxon>Fungi</taxon>
        <taxon>Dikarya</taxon>
        <taxon>Ascomycota</taxon>
        <taxon>Pezizomycotina</taxon>
        <taxon>Dothideomycetes</taxon>
        <taxon>Pleosporomycetidae</taxon>
        <taxon>Pleosporales</taxon>
        <taxon>Massarineae</taxon>
        <taxon>Massarinaceae</taxon>
        <taxon>Byssothecium</taxon>
    </lineage>
</organism>
<keyword evidence="3" id="KW-1185">Reference proteome</keyword>
<dbReference type="AlphaFoldDB" id="A0A6A5TXM4"/>
<gene>
    <name evidence="2" type="ORF">CC80DRAFT_537293</name>
</gene>
<dbReference type="OrthoDB" id="5018069at2759"/>
<evidence type="ECO:0000313" key="3">
    <source>
        <dbReference type="Proteomes" id="UP000800035"/>
    </source>
</evidence>
<feature type="transmembrane region" description="Helical" evidence="1">
    <location>
        <begin position="67"/>
        <end position="83"/>
    </location>
</feature>
<sequence>MSSSQESQDPPPGFFSEDLIPALTKLSKLLNNLAQPAVIVFLVLYPFRILDHDWKSNTIPLQVQPSAVLLLLAGLAYFTGFFGEPSAGENRIQLAGLIEPWVAFQTVNNRIGIYFRVGLFAALTVYIPIYHELSAPFQPWLQGLFIIAIAVVGFFTPVEKFNGPLRFGYIEYSARFIQLYQSLPTGWTYTALILILSHFIFPWLGLGIILLSAVAFVYVSHQYRKQLEIIRCDIATEVSHADVAARFARDYVVETKDYEARLLKVVSITRKDVLQAESIRIVDFFECIVDASPALERVSVPAKLATSKARDLVEAANGAEQADLMRRVERGEGDEDDDEDDKGLAEELIDAANLSVKVAEESEFEKATGQHKMARQKAVSIATEAIAASKDLAIQIQNVGDTLYEAVEGAEKVRRLGEHALTVATNGEMQAARSLLVSLKSMAKQVEDMKKILAMKAGAGRSALHELLEKV</sequence>
<accession>A0A6A5TXM4</accession>
<protein>
    <submittedName>
        <fullName evidence="2">Uncharacterized protein</fullName>
    </submittedName>
</protein>
<keyword evidence="1" id="KW-0812">Transmembrane</keyword>
<proteinExistence type="predicted"/>
<dbReference type="Proteomes" id="UP000800035">
    <property type="component" value="Unassembled WGS sequence"/>
</dbReference>
<keyword evidence="1" id="KW-1133">Transmembrane helix</keyword>
<feature type="transmembrane region" description="Helical" evidence="1">
    <location>
        <begin position="29"/>
        <end position="47"/>
    </location>
</feature>